<reference evidence="1 2" key="1">
    <citation type="submission" date="2016-03" db="EMBL/GenBank/DDBJ databases">
        <title>Comparative genomics of Pseudogymnoascus destructans, the fungus causing white-nose syndrome of bats.</title>
        <authorList>
            <person name="Palmer J.M."/>
            <person name="Drees K.P."/>
            <person name="Foster J.T."/>
            <person name="Lindner D.L."/>
        </authorList>
    </citation>
    <scope>NUCLEOTIDE SEQUENCE [LARGE SCALE GENOMIC DNA]</scope>
    <source>
        <strain evidence="1 2">UAMH 10579</strain>
    </source>
</reference>
<accession>A0A2P6FGW6</accession>
<protein>
    <submittedName>
        <fullName evidence="1">Uncharacterized protein</fullName>
    </submittedName>
</protein>
<dbReference type="GeneID" id="84234330"/>
<evidence type="ECO:0000313" key="1">
    <source>
        <dbReference type="EMBL" id="PQM43885.1"/>
    </source>
</evidence>
<evidence type="ECO:0000313" key="2">
    <source>
        <dbReference type="Proteomes" id="UP000091956"/>
    </source>
</evidence>
<reference evidence="2" key="2">
    <citation type="journal article" date="2018" name="Nat. Commun.">
        <title>Extreme sensitivity to ultraviolet light in the fungal pathogen causing white-nose syndrome of bats.</title>
        <authorList>
            <person name="Palmer J.M."/>
            <person name="Drees K.P."/>
            <person name="Foster J.T."/>
            <person name="Lindner D.L."/>
        </authorList>
    </citation>
    <scope>NUCLEOTIDE SEQUENCE [LARGE SCALE GENOMIC DNA]</scope>
    <source>
        <strain evidence="2">UAMH 10579</strain>
    </source>
</reference>
<proteinExistence type="predicted"/>
<sequence length="176" mass="19859">MAGQTELRPRRARDNILLVWKRTIRKKPTPHFLHGKLEEAKLTAGRLSPSLHSCHHPEFSLSLHSCHRLVSSLLSRSLTRPGFYFRHARAFKQRAKDFLLIVIVHSKAQNLLKLTSGIYSMAGDDVHDSCMRRKQRNVSNTQQSSQTPCPSSSWFCGKVTADFQRGCFSTPGSASS</sequence>
<gene>
    <name evidence="1" type="ORF">VE01_10781</name>
</gene>
<dbReference type="RefSeq" id="XP_059320215.1">
    <property type="nucleotide sequence ID" value="XM_059464232.1"/>
</dbReference>
<organism evidence="1 2">
    <name type="scientific">Pseudogymnoascus verrucosus</name>
    <dbReference type="NCBI Taxonomy" id="342668"/>
    <lineage>
        <taxon>Eukaryota</taxon>
        <taxon>Fungi</taxon>
        <taxon>Dikarya</taxon>
        <taxon>Ascomycota</taxon>
        <taxon>Pezizomycotina</taxon>
        <taxon>Leotiomycetes</taxon>
        <taxon>Thelebolales</taxon>
        <taxon>Thelebolaceae</taxon>
        <taxon>Pseudogymnoascus</taxon>
    </lineage>
</organism>
<dbReference type="AlphaFoldDB" id="A0A2P6FGW6"/>
<keyword evidence="2" id="KW-1185">Reference proteome</keyword>
<dbReference type="EMBL" id="KV460226">
    <property type="protein sequence ID" value="PQM43885.1"/>
    <property type="molecule type" value="Genomic_DNA"/>
</dbReference>
<dbReference type="Proteomes" id="UP000091956">
    <property type="component" value="Unassembled WGS sequence"/>
</dbReference>
<name>A0A2P6FGW6_9PEZI</name>